<dbReference type="GO" id="GO:0043625">
    <property type="term" value="C:delta DNA polymerase complex"/>
    <property type="evidence" value="ECO:0007669"/>
    <property type="project" value="InterPro"/>
</dbReference>
<dbReference type="InterPro" id="IPR041913">
    <property type="entry name" value="POLD3_sf"/>
</dbReference>
<dbReference type="Pfam" id="PF09507">
    <property type="entry name" value="CDC27"/>
    <property type="match status" value="1"/>
</dbReference>
<evidence type="ECO:0000256" key="3">
    <source>
        <dbReference type="ARBA" id="ARBA00022705"/>
    </source>
</evidence>
<dbReference type="GO" id="GO:0006271">
    <property type="term" value="P:DNA strand elongation involved in DNA replication"/>
    <property type="evidence" value="ECO:0007669"/>
    <property type="project" value="TreeGrafter"/>
</dbReference>
<dbReference type="OrthoDB" id="514823at2759"/>
<evidence type="ECO:0000256" key="4">
    <source>
        <dbReference type="ARBA" id="ARBA00023242"/>
    </source>
</evidence>
<gene>
    <name evidence="6" type="ORF">BS50DRAFT_603630</name>
</gene>
<reference evidence="6 7" key="1">
    <citation type="journal article" date="2018" name="Front. Microbiol.">
        <title>Genome-Wide Analysis of Corynespora cassiicola Leaf Fall Disease Putative Effectors.</title>
        <authorList>
            <person name="Lopez D."/>
            <person name="Ribeiro S."/>
            <person name="Label P."/>
            <person name="Fumanal B."/>
            <person name="Venisse J.S."/>
            <person name="Kohler A."/>
            <person name="de Oliveira R.R."/>
            <person name="Labutti K."/>
            <person name="Lipzen A."/>
            <person name="Lail K."/>
            <person name="Bauer D."/>
            <person name="Ohm R.A."/>
            <person name="Barry K.W."/>
            <person name="Spatafora J."/>
            <person name="Grigoriev I.V."/>
            <person name="Martin F.M."/>
            <person name="Pujade-Renaud V."/>
        </authorList>
    </citation>
    <scope>NUCLEOTIDE SEQUENCE [LARGE SCALE GENOMIC DNA]</scope>
    <source>
        <strain evidence="6 7">Philippines</strain>
    </source>
</reference>
<evidence type="ECO:0000256" key="5">
    <source>
        <dbReference type="SAM" id="MobiDB-lite"/>
    </source>
</evidence>
<dbReference type="Proteomes" id="UP000240883">
    <property type="component" value="Unassembled WGS sequence"/>
</dbReference>
<feature type="compositionally biased region" description="Acidic residues" evidence="5">
    <location>
        <begin position="284"/>
        <end position="302"/>
    </location>
</feature>
<dbReference type="STRING" id="1448308.A0A2T2N9I0"/>
<organism evidence="6 7">
    <name type="scientific">Corynespora cassiicola Philippines</name>
    <dbReference type="NCBI Taxonomy" id="1448308"/>
    <lineage>
        <taxon>Eukaryota</taxon>
        <taxon>Fungi</taxon>
        <taxon>Dikarya</taxon>
        <taxon>Ascomycota</taxon>
        <taxon>Pezizomycotina</taxon>
        <taxon>Dothideomycetes</taxon>
        <taxon>Pleosporomycetidae</taxon>
        <taxon>Pleosporales</taxon>
        <taxon>Corynesporascaceae</taxon>
        <taxon>Corynespora</taxon>
    </lineage>
</organism>
<feature type="compositionally biased region" description="Low complexity" evidence="5">
    <location>
        <begin position="184"/>
        <end position="217"/>
    </location>
</feature>
<dbReference type="GO" id="GO:0006297">
    <property type="term" value="P:nucleotide-excision repair, DNA gap filling"/>
    <property type="evidence" value="ECO:0007669"/>
    <property type="project" value="TreeGrafter"/>
</dbReference>
<proteinExistence type="predicted"/>
<comment type="subcellular location">
    <subcellularLocation>
        <location evidence="1">Nucleus</location>
    </subcellularLocation>
</comment>
<dbReference type="GO" id="GO:1904161">
    <property type="term" value="P:DNA synthesis involved in UV-damage excision repair"/>
    <property type="evidence" value="ECO:0007669"/>
    <property type="project" value="TreeGrafter"/>
</dbReference>
<feature type="compositionally biased region" description="Basic residues" evidence="5">
    <location>
        <begin position="378"/>
        <end position="392"/>
    </location>
</feature>
<dbReference type="Gene3D" id="3.90.1030.20">
    <property type="entry name" value="DNA polymerase delta, p66 (Cdc27) subunit, wHTH domain"/>
    <property type="match status" value="1"/>
</dbReference>
<dbReference type="GO" id="GO:0003887">
    <property type="term" value="F:DNA-directed DNA polymerase activity"/>
    <property type="evidence" value="ECO:0007669"/>
    <property type="project" value="TreeGrafter"/>
</dbReference>
<protein>
    <recommendedName>
        <fullName evidence="2">DNA polymerase delta subunit 3</fullName>
    </recommendedName>
</protein>
<keyword evidence="3" id="KW-0235">DNA replication</keyword>
<keyword evidence="4" id="KW-0539">Nucleus</keyword>
<sequence length="450" mass="49138">MSEDTYKDWLADAVIAKERLITYRLLSRALKVNVNTAKHMLYEFHTTANAKRPNSVHATYLLTGKKHDAHHTLNINGRDGDDTVMRSSPFMSSLPEPEEPAEKPVTKTSIVLAREEELDKTKAQFAEITSIHIYSLESGPIENLNLLTTCNLEIAKTCAKEDPLERWRVYGSIHNPYIKKRAAKVTPSASKSVTTSTTKPIAKPATKAAEKPVAAPVTKEKPSDDGTSGQKTAQPKSAGGTLKRSDSKTNAKKEKVVGDIFKSFQKAKAKPKEAAKSKEPSPAPEEDEKMQGMSEDEGDADDAPQVKFDEEKAAAARKARAEREEELRKMMEADGQVKPNDMPDAPPAEEMGSEDAPIDQAAPSKPAESESTVTVSGGRRRGRRKVTKKVKKQDKDGYLVTVEETGWESFSEEEPAPKKPKPAPKSATTGKGKKAGPKGQGSIASFFKKA</sequence>
<feature type="region of interest" description="Disordered" evidence="5">
    <location>
        <begin position="182"/>
        <end position="450"/>
    </location>
</feature>
<feature type="compositionally biased region" description="Basic and acidic residues" evidence="5">
    <location>
        <begin position="307"/>
        <end position="332"/>
    </location>
</feature>
<dbReference type="PANTHER" id="PTHR17598">
    <property type="entry name" value="DNA POLYMERASE DELTA SUBUNIT 3"/>
    <property type="match status" value="1"/>
</dbReference>
<name>A0A2T2N9I0_CORCC</name>
<evidence type="ECO:0000313" key="7">
    <source>
        <dbReference type="Proteomes" id="UP000240883"/>
    </source>
</evidence>
<evidence type="ECO:0000256" key="2">
    <source>
        <dbReference type="ARBA" id="ARBA00017589"/>
    </source>
</evidence>
<evidence type="ECO:0000256" key="1">
    <source>
        <dbReference type="ARBA" id="ARBA00004123"/>
    </source>
</evidence>
<accession>A0A2T2N9I0</accession>
<feature type="compositionally biased region" description="Polar residues" evidence="5">
    <location>
        <begin position="225"/>
        <end position="235"/>
    </location>
</feature>
<dbReference type="AlphaFoldDB" id="A0A2T2N9I0"/>
<feature type="compositionally biased region" description="Basic and acidic residues" evidence="5">
    <location>
        <begin position="270"/>
        <end position="279"/>
    </location>
</feature>
<feature type="compositionally biased region" description="Basic and acidic residues" evidence="5">
    <location>
        <begin position="243"/>
        <end position="257"/>
    </location>
</feature>
<evidence type="ECO:0000313" key="6">
    <source>
        <dbReference type="EMBL" id="PSN62087.1"/>
    </source>
</evidence>
<dbReference type="EMBL" id="KZ678142">
    <property type="protein sequence ID" value="PSN62087.1"/>
    <property type="molecule type" value="Genomic_DNA"/>
</dbReference>
<keyword evidence="7" id="KW-1185">Reference proteome</keyword>
<dbReference type="InterPro" id="IPR019038">
    <property type="entry name" value="POLD3"/>
</dbReference>
<dbReference type="PANTHER" id="PTHR17598:SF13">
    <property type="entry name" value="DNA POLYMERASE DELTA SUBUNIT 3"/>
    <property type="match status" value="1"/>
</dbReference>